<comment type="similarity">
    <text evidence="7">In the C-terminal section; belongs to the NRP synthetase family.</text>
</comment>
<feature type="domain" description="Carrier" evidence="8">
    <location>
        <begin position="4049"/>
        <end position="4124"/>
    </location>
</feature>
<dbReference type="Gene3D" id="3.30.70.3290">
    <property type="match status" value="1"/>
</dbReference>
<dbReference type="InterPro" id="IPR025110">
    <property type="entry name" value="AMP-bd_C"/>
</dbReference>
<dbReference type="Pfam" id="PF00501">
    <property type="entry name" value="AMP-binding"/>
    <property type="match status" value="3"/>
</dbReference>
<keyword evidence="3" id="KW-0596">Phosphopantetheine</keyword>
<dbReference type="InterPro" id="IPR023213">
    <property type="entry name" value="CAT-like_dom_sf"/>
</dbReference>
<accession>A0A1S8TH20</accession>
<dbReference type="FunFam" id="1.10.1200.10:FF:000005">
    <property type="entry name" value="Nonribosomal peptide synthetase 1"/>
    <property type="match status" value="2"/>
</dbReference>
<dbReference type="PROSITE" id="PS50075">
    <property type="entry name" value="CARRIER"/>
    <property type="match status" value="4"/>
</dbReference>
<dbReference type="NCBIfam" id="TIGR01733">
    <property type="entry name" value="AA-adenyl-dom"/>
    <property type="match status" value="3"/>
</dbReference>
<dbReference type="Gene3D" id="3.40.47.10">
    <property type="match status" value="1"/>
</dbReference>
<dbReference type="PROSITE" id="PS00455">
    <property type="entry name" value="AMP_BINDING"/>
    <property type="match status" value="3"/>
</dbReference>
<feature type="domain" description="Carrier" evidence="8">
    <location>
        <begin position="3057"/>
        <end position="3132"/>
    </location>
</feature>
<dbReference type="Pfam" id="PF02801">
    <property type="entry name" value="Ketoacyl-synt_C"/>
    <property type="match status" value="1"/>
</dbReference>
<organism evidence="10 11">
    <name type="scientific">Clostridium puniceum</name>
    <dbReference type="NCBI Taxonomy" id="29367"/>
    <lineage>
        <taxon>Bacteria</taxon>
        <taxon>Bacillati</taxon>
        <taxon>Bacillota</taxon>
        <taxon>Clostridia</taxon>
        <taxon>Eubacteriales</taxon>
        <taxon>Clostridiaceae</taxon>
        <taxon>Clostridium</taxon>
    </lineage>
</organism>
<dbReference type="Pfam" id="PF00698">
    <property type="entry name" value="Acyl_transf_1"/>
    <property type="match status" value="1"/>
</dbReference>
<dbReference type="PROSITE" id="PS00012">
    <property type="entry name" value="PHOSPHOPANTETHEINE"/>
    <property type="match status" value="1"/>
</dbReference>
<dbReference type="InterPro" id="IPR016036">
    <property type="entry name" value="Malonyl_transacylase_ACP-bd"/>
</dbReference>
<evidence type="ECO:0000259" key="9">
    <source>
        <dbReference type="PROSITE" id="PS52004"/>
    </source>
</evidence>
<dbReference type="InterPro" id="IPR014031">
    <property type="entry name" value="Ketoacyl_synth_C"/>
</dbReference>
<dbReference type="InterPro" id="IPR014043">
    <property type="entry name" value="Acyl_transferase_dom"/>
</dbReference>
<dbReference type="GO" id="GO:0043041">
    <property type="term" value="P:amino acid activation for nonribosomal peptide biosynthetic process"/>
    <property type="evidence" value="ECO:0007669"/>
    <property type="project" value="TreeGrafter"/>
</dbReference>
<dbReference type="Gene3D" id="3.30.559.10">
    <property type="entry name" value="Chloramphenicol acetyltransferase-like domain"/>
    <property type="match status" value="4"/>
</dbReference>
<dbReference type="InterPro" id="IPR020845">
    <property type="entry name" value="AMP-binding_CS"/>
</dbReference>
<dbReference type="SUPFAM" id="SSF47336">
    <property type="entry name" value="ACP-like"/>
    <property type="match status" value="4"/>
</dbReference>
<dbReference type="GO" id="GO:0006633">
    <property type="term" value="P:fatty acid biosynthetic process"/>
    <property type="evidence" value="ECO:0007669"/>
    <property type="project" value="InterPro"/>
</dbReference>
<dbReference type="PANTHER" id="PTHR45527:SF1">
    <property type="entry name" value="FATTY ACID SYNTHASE"/>
    <property type="match status" value="1"/>
</dbReference>
<dbReference type="CDD" id="cd05930">
    <property type="entry name" value="A_NRPS"/>
    <property type="match status" value="1"/>
</dbReference>
<evidence type="ECO:0000256" key="6">
    <source>
        <dbReference type="ARBA" id="ARBA00023194"/>
    </source>
</evidence>
<name>A0A1S8TH20_9CLOT</name>
<feature type="domain" description="Ketosynthase family 3 (KS3)" evidence="9">
    <location>
        <begin position="3150"/>
        <end position="3574"/>
    </location>
</feature>
<evidence type="ECO:0000313" key="10">
    <source>
        <dbReference type="EMBL" id="OOM76971.1"/>
    </source>
</evidence>
<dbReference type="EMBL" id="LZZM01000159">
    <property type="protein sequence ID" value="OOM76971.1"/>
    <property type="molecule type" value="Genomic_DNA"/>
</dbReference>
<dbReference type="Gene3D" id="3.40.366.10">
    <property type="entry name" value="Malonyl-Coenzyme A Acyl Carrier Protein, domain 2"/>
    <property type="match status" value="1"/>
</dbReference>
<evidence type="ECO:0000256" key="2">
    <source>
        <dbReference type="ARBA" id="ARBA00006432"/>
    </source>
</evidence>
<keyword evidence="5" id="KW-0808">Transferase</keyword>
<dbReference type="InterPro" id="IPR000873">
    <property type="entry name" value="AMP-dep_synth/lig_dom"/>
</dbReference>
<dbReference type="Proteomes" id="UP000190890">
    <property type="component" value="Unassembled WGS sequence"/>
</dbReference>
<dbReference type="Pfam" id="PF00109">
    <property type="entry name" value="ketoacyl-synt"/>
    <property type="match status" value="1"/>
</dbReference>
<dbReference type="Gene3D" id="1.10.1200.10">
    <property type="entry name" value="ACP-like"/>
    <property type="match status" value="4"/>
</dbReference>
<evidence type="ECO:0000256" key="3">
    <source>
        <dbReference type="ARBA" id="ARBA00022450"/>
    </source>
</evidence>
<evidence type="ECO:0000256" key="7">
    <source>
        <dbReference type="ARBA" id="ARBA00029443"/>
    </source>
</evidence>
<sequence length="4579" mass="525886">MGAEEKLDRANVENFMELTSLQQGMLFHYISDENSTEYCEQLSLTIKGHIKVELLQKAWDFVIENNEMLRTIYRWKSIDKPLQIVLKRHYVLIKIIDLTNELDKCGAIEKIKLTDLSKRIDITKETLRIYLCKLEECKYEMIISNHHILYDGWSNAIILNELMKAYTCLYEGKEPRRNNKTKFSEFIKYINNLDKEKQKEYWKNHLHDLENKDDCFVSKVKGISKEISYKISNFKSNKIKEFAKENKILLSSLLYSTWGVLIQKITNSNEVIFGTTVSGRPESIKFIDNMVGLFINTIPLRVQSESNTTLINLIRNIEKTINGRKDFENTSLVDIKEYCGLRADDNFFNSIVTIENYPLDLNLNKESTLDIEKFSIVEKTNYNMALEILTFEELVFKFNFNSEAIDESIVKKLGGYLEIIIDTLLNNTDTKISQVDLLSEIERKQILYDFNYTKVYYLKDKTIHELFEEQVEKTPNNIAIIFRDKKLTYKEMNEKSNSLARVLRNKGVTVDSVVGMLVDRSPEMIIGIMAVLKSGGAYLPIDPSYPKERIEYILSDSKSKVLLSTEILMKDIDFDGNIIYLYEENLFDGDLSNLYKINNSSSLAYVIYTSGTTGNPKGVMIEHLNLNNFIFSFIKQYDQGFSFSDKILSLTNYVFDVSVCEFFSALITGATLVINDKHKTFDPMEIGRLIVDNGITFTYIPPSLLLSVYEEIKSYRNNVKLKKLLVGVEGIKGETLNKFYDLNENIEIVNGYGPTEATICSTFYKITGNENPTKDVPIGRGIGNSEIYILDKYSKAVPIGIKGELYISGDGVGRGYLNKPELTVEKFIDNPFKIGTKMYKTGDLAKWLPDGNIEFLGRIDNQFKIRGFRVELGEIEHKLLQNDKLKEAAVLVKENKENEKYICAYVVSEKNVYELNLKNYLKETLPEYMVPSYFIQVDKMPLTVNGKLDRRALPEPSLEGVLKKYEAPRNEVEEALAKIWSKVLGVEKIGINDNFFELGGHSLKVSKLCSLISKEFNVQILIADVFKYPNLGELSDNIIELKKQNSYGIIEKAKERKFYFTTREQKELYIYQLLNPNKTTYNMTSFFKINGDIKIEKVKRTIRKLIKNHEILRTTFYEVDGEIYQTIHQEFDFEIENMMNLNLGFKEFSKKFVRPFSLLTDPLFRVGYFETLEGEKILCFDIHHIIGDGHSVEILLNEFSELYDGNEIMEESVSYKDYCEWYYEQGFESQKDYWIEELENFNTMESLPIDFNLDLENRDGKLSFQLDEELCVELRKLSEKYKITVYNLLLTAYFILLNKYSNEEDIVVGIPFIGREHPNIKDMIGLFVKNLPLRMSMKNSNDFFTLALAIKNKLISHFENSSVDFNEVLDEVSHRKKISNQFQYETVFIYQGDKINNFSTKSFDAELIDIATDNSKFDIIWEVFKNDYRYNFEICYSGQKFRKETITRIFDKFQFILKQIINDNSLKVNEISIIDKYEIDQILFEFNDTQCKYPSNASVIDVFKEVVNNHPNSIALINRTEKISYKKLDKQSDYVMNMLLKKGIEKEDKVSIFMDKSSKIISVIIGILKAGAVYVPIDIKSPKQRIEYIIEDSESKFIILEKKHEMLEITCEKLLINDEFDEKTYCSSVEIKANNAAYIMYTSGSTGEPKGVLVEHRNIVSLVVNNKFFKVNSDDVISLTGSIAFDAATFEIWGALLNGLSLCVLTEDVLLDYNEFKKAVIDNQVTTMWLTSAYFNQIVEEKIDIFSNLKFLIIGGDVLNPAKVNMVRAKYGNLKISNGYGPTENTTFSTIFEIDKGYMKNIPIGKPISNSSAYILDCYGNPCPIGIYGELFVGGDGVAREYVNKPSLSSEKFIISPFKLDERLYRTGDFCRWLDDGNIEFLKRKDDQVKIRGFRIELGEVQYQLMQLDYVNDAVLLVEKDEIGDNYVATYLQLQNKVSLDTIVTDLADKLPSYMIPKEFYEMNYCPLNVNGKIDRLKLKRESTLLRRVMLSEEIRNSTAKALVKIWENIIGEENISIEDNFFIIGGHSLKATKLVAKIREQFSVNIHLSDIFRYPILKDLADLIDKTIKVKDEYKVYKIEKRESYQLSSAQKRIYVMDYIYKNSLNYNITNIIKVNGKFDYGKVNLIFKQLIMRHEALRSNFRMVKGEPQLFILDNVDFKLDRVEYNTSVDETVKNYIKPFDLSKDLLIRVGYSKIDNKDEILLIIDIHHIVADGTSIGIIMDELMSLWNEQSLVKITYTYNDYVNWEIKCIESERIKSQENYWKELFKDGIPVSELNTDYIRPVVQEFKGDCISYTIDNNILEELKLIANRNDCTLFSVLIAAYSILISKYSKNNEIVIGTPVACRTKEEFQNIVGMFVNTLPIKLSPHKEKNFSNFLLEASSSVIEALQNQEVQFDRLIDKIGVDRDLSRNPLFETMFVLQNMNISDFRIEEAQFEVLDYHNGTSKLSINTIANETVDGLKLTIEFSTELFRSDTIEVFARHFEGLLKEIVLKQNCRIDELSHISDWETNFIQNIVNNNNKEFDEFIQIHQLFERQVLKSPNKPVVITHNKVLTYKELDQEAENIARALIKLGIKQGSLVGVMTERNYGMIASVMGILKIGCSYVPIDPVTPDARIKKIVETSRLGTIAIDLSTLEKYENFQREYNLIENVMVYSGVESEIKLKHKNENLDIFQDDMAPLPKIERNSEDIAYVIFTSGSTGEPKGVMVNHKSVVNIIEWVNREYNVSENDRVLSVASLAFDLSVYDIFGVFSAGGSIYVANHEEVKSPEKLVDIIESQEITFWNSAPAMLQQLVPFIKRQKIKNQLLRLVFLSGDWIPVSLPDDIRNHFIKAKVISLGGATEATIWSNYYNITSVCSNWKSIPYGKPIQNSQYYVLDENMKCCPINVHGDLYIAGKCLSLGYINDKNLTDSKFRVNPFNKDEMIYKTGDIARWYADGNLEFIGRSDYQVKLRGYRIELGEIEYNLKSYPGIENSTVIVRRDDRESDYLCAYYTSKNELNSKELTGFLKNNLPQYMVPSYFVRIDRIPTTLNGKLDLKAFPKPYANLETTYSPKEEKGKLNDKIYGIWVEVLGIGSFDKEENLFDLGGNSLDAVKITTLINEKLGIEISVVNVFTYPTVNSLSHYIQQLNKIEDGESEEVTFCRLEKEDDIAIIGMAARVPGAEDINSFWRNIYNGVNNITHFNNEELINAGFDANLVQNNNFVKAKGIINDVDTFDYKFFGFSPKEASVMDPQLRLLHETCWEVFENAGYVPDKYKKSIGVFIGAASNIGWITRNFSNMNNPIERYEASILNDKDFFSTRIAYNFNLRGPALNIQTGCSTSLVNIDIACEYLKSGKCDMAIAGGVSISLPVKSGYLFNEGMILSPDGNCRAFDKNAKGTVNGDGVGVVLLKRMSDAIRDKDHIYSVIKGSYINNDGSQKVGFTAPSVKGQYEVIKGALKEANVVPETITYIETHGTGTILGDPIEIEGLKMAYDTARSKEKLNIGAVKSSIGHLDTASGIAGLIKTSLSIYNKVIPPLVNFEEPNENFILKDSRISFPKVAKKWDTDNMPRRAGISSFGIGGTNAHIILEEAPIENYHEPINDNARVITLSAKSPSSLKAYEEKLLKYLENNDLINLEDIEYTLKYGRKHFNYRSSIVCKNISELKNKLKTKSDIRRGVKKNDKNIIFLFSGQGTQYVEMGKDLYENNCRFREIINECFEYIKTKFGLDLLQILYTEKIEDSSIINETKITQPILFVLEYAIAQLLIEAGIKPHTVIGHSLGEVTAACVSGVIDLYDALYFVVKRGEIMQSSQEGAMAAVKLSEKELNNLGIPDGISIAAINKENQCVLSGSQEGIFNFIKKLKEMKIYVQVLKINKAFHSSVMDSVLGEFQSSIKDIKFNLPKIDFISNVDGKWYSSSKPVDSAYWVRHLRSTVKFLHGSKVLTEIKNNIFIEIGPGNTLTNFLKETSDDNEQNIYITSIRNEKYICDDNEYFLNAISDLWNQGIEIDWTKIERNDGKRIPLPTYSFDKHRFDISIPMMNNSAFEIKNSGLIEIVGESQEDEEDMPRSKTEITLLNMFKETLGIKRMGINHNFFESGGDSLKSIIITSKIMDKLNIQIKTAEFFNNPTVKLLSKIVDKKSAVNNIKIQKLPIREYYDMSTAQNRVYVMEQYGSKSTAYNISKIVTVYGKLDYDKVKNSLDSLIIRHEALRTSIIEIDDGPKQKIKNSVNLDIVYLEEDREKISNVIGEFRKPFDLKKAPLLRVCVIKVDEFEHVMVFDMHHIISDGISIGILIQDFAKFYNGEELEELPIQYKEFCHWKNNMMVSKAIISMEEFWINKFNDGVPILELPTDFPRPGIKNFVGDRVKFNVGEELKSSISSYINECNITLYMFLLGCYGVLINKYSKQNDIIIGSPTSGRYIVDIQNIVGMFVNTLPMKLFVEDKLTFADYIQKIKNLTVESFDNQDYPFEMIVEKLKLKRLRNRNPLFDTMFVLLQYIENTDVEIGDLKFKTFEFDEKTSKFDILLQASEGSDSIEFEFEYSTELFRKDTVIAMSNHFIEIVDKVINDPQVILKDINLTFDIIECNANNEEFNFEF</sequence>
<dbReference type="SMART" id="SM00825">
    <property type="entry name" value="PKS_KS"/>
    <property type="match status" value="1"/>
</dbReference>
<comment type="similarity">
    <text evidence="2">Belongs to the ATP-dependent AMP-binding enzyme family.</text>
</comment>
<dbReference type="Gene3D" id="3.30.300.30">
    <property type="match status" value="3"/>
</dbReference>
<dbReference type="FunFam" id="2.30.38.10:FF:000001">
    <property type="entry name" value="Non-ribosomal peptide synthetase PvdI"/>
    <property type="match status" value="1"/>
</dbReference>
<dbReference type="Pfam" id="PF00550">
    <property type="entry name" value="PP-binding"/>
    <property type="match status" value="4"/>
</dbReference>
<dbReference type="PROSITE" id="PS00606">
    <property type="entry name" value="KS3_1"/>
    <property type="match status" value="1"/>
</dbReference>
<dbReference type="InterPro" id="IPR001227">
    <property type="entry name" value="Ac_transferase_dom_sf"/>
</dbReference>
<dbReference type="SUPFAM" id="SSF53901">
    <property type="entry name" value="Thiolase-like"/>
    <property type="match status" value="1"/>
</dbReference>
<dbReference type="InterPro" id="IPR014030">
    <property type="entry name" value="Ketoacyl_synth_N"/>
</dbReference>
<dbReference type="Gene3D" id="3.30.559.30">
    <property type="entry name" value="Nonribosomal peptide synthetase, condensation domain"/>
    <property type="match status" value="4"/>
</dbReference>
<comment type="cofactor">
    <cofactor evidence="1">
        <name>pantetheine 4'-phosphate</name>
        <dbReference type="ChEBI" id="CHEBI:47942"/>
    </cofactor>
</comment>
<dbReference type="SUPFAM" id="SSF52777">
    <property type="entry name" value="CoA-dependent acyltransferases"/>
    <property type="match status" value="8"/>
</dbReference>
<dbReference type="GO" id="GO:0004315">
    <property type="term" value="F:3-oxoacyl-[acyl-carrier-protein] synthase activity"/>
    <property type="evidence" value="ECO:0007669"/>
    <property type="project" value="InterPro"/>
</dbReference>
<evidence type="ECO:0000256" key="1">
    <source>
        <dbReference type="ARBA" id="ARBA00001957"/>
    </source>
</evidence>
<dbReference type="InterPro" id="IPR020841">
    <property type="entry name" value="PKS_Beta-ketoAc_synthase_dom"/>
</dbReference>
<keyword evidence="6" id="KW-0045">Antibiotic biosynthesis</keyword>
<dbReference type="RefSeq" id="WP_077847623.1">
    <property type="nucleotide sequence ID" value="NZ_LZZM01000159.1"/>
</dbReference>
<dbReference type="InterPro" id="IPR018201">
    <property type="entry name" value="Ketoacyl_synth_AS"/>
</dbReference>
<dbReference type="InterPro" id="IPR006162">
    <property type="entry name" value="Ppantetheine_attach_site"/>
</dbReference>
<evidence type="ECO:0000259" key="8">
    <source>
        <dbReference type="PROSITE" id="PS50075"/>
    </source>
</evidence>
<feature type="domain" description="Carrier" evidence="8">
    <location>
        <begin position="1994"/>
        <end position="2069"/>
    </location>
</feature>
<dbReference type="InterPro" id="IPR020806">
    <property type="entry name" value="PKS_PP-bd"/>
</dbReference>
<dbReference type="Gene3D" id="3.40.50.980">
    <property type="match status" value="6"/>
</dbReference>
<dbReference type="GO" id="GO:0005829">
    <property type="term" value="C:cytosol"/>
    <property type="evidence" value="ECO:0007669"/>
    <property type="project" value="TreeGrafter"/>
</dbReference>
<dbReference type="CDD" id="cd00833">
    <property type="entry name" value="PKS"/>
    <property type="match status" value="1"/>
</dbReference>
<evidence type="ECO:0000256" key="5">
    <source>
        <dbReference type="ARBA" id="ARBA00022679"/>
    </source>
</evidence>
<evidence type="ECO:0000256" key="4">
    <source>
        <dbReference type="ARBA" id="ARBA00022553"/>
    </source>
</evidence>
<dbReference type="FunFam" id="3.40.50.12780:FF:000012">
    <property type="entry name" value="Non-ribosomal peptide synthetase"/>
    <property type="match status" value="1"/>
</dbReference>
<dbReference type="SMART" id="SM00827">
    <property type="entry name" value="PKS_AT"/>
    <property type="match status" value="1"/>
</dbReference>
<dbReference type="InterPro" id="IPR009081">
    <property type="entry name" value="PP-bd_ACP"/>
</dbReference>
<dbReference type="InterPro" id="IPR016039">
    <property type="entry name" value="Thiolase-like"/>
</dbReference>
<dbReference type="Pfam" id="PF00668">
    <property type="entry name" value="Condensation"/>
    <property type="match status" value="4"/>
</dbReference>
<dbReference type="GO" id="GO:0044550">
    <property type="term" value="P:secondary metabolite biosynthetic process"/>
    <property type="evidence" value="ECO:0007669"/>
    <property type="project" value="UniProtKB-ARBA"/>
</dbReference>
<dbReference type="SUPFAM" id="SSF55048">
    <property type="entry name" value="Probable ACP-binding domain of malonyl-CoA ACP transacylase"/>
    <property type="match status" value="1"/>
</dbReference>
<feature type="domain" description="Carrier" evidence="8">
    <location>
        <begin position="967"/>
        <end position="1042"/>
    </location>
</feature>
<dbReference type="CDD" id="cd19531">
    <property type="entry name" value="LCL_NRPS-like"/>
    <property type="match status" value="2"/>
</dbReference>
<dbReference type="GO" id="GO:0017000">
    <property type="term" value="P:antibiotic biosynthetic process"/>
    <property type="evidence" value="ECO:0007669"/>
    <property type="project" value="UniProtKB-KW"/>
</dbReference>
<dbReference type="GO" id="GO:0031177">
    <property type="term" value="F:phosphopantetheine binding"/>
    <property type="evidence" value="ECO:0007669"/>
    <property type="project" value="InterPro"/>
</dbReference>
<dbReference type="InterPro" id="IPR016035">
    <property type="entry name" value="Acyl_Trfase/lysoPLipase"/>
</dbReference>
<reference evidence="10 11" key="1">
    <citation type="submission" date="2016-05" db="EMBL/GenBank/DDBJ databases">
        <title>Microbial solvent formation.</title>
        <authorList>
            <person name="Poehlein A."/>
            <person name="Montoya Solano J.D."/>
            <person name="Flitsch S."/>
            <person name="Krabben P."/>
            <person name="Duerre P."/>
            <person name="Daniel R."/>
        </authorList>
    </citation>
    <scope>NUCLEOTIDE SEQUENCE [LARGE SCALE GENOMIC DNA]</scope>
    <source>
        <strain evidence="10 11">DSM 2619</strain>
    </source>
</reference>
<dbReference type="SMART" id="SM00823">
    <property type="entry name" value="PKS_PP"/>
    <property type="match status" value="3"/>
</dbReference>
<dbReference type="OrthoDB" id="51171at2"/>
<dbReference type="CDD" id="cd12117">
    <property type="entry name" value="A_NRPS_Srf_like"/>
    <property type="match status" value="1"/>
</dbReference>
<dbReference type="FunFam" id="3.40.50.980:FF:000001">
    <property type="entry name" value="Non-ribosomal peptide synthetase"/>
    <property type="match status" value="2"/>
</dbReference>
<dbReference type="SUPFAM" id="SSF56801">
    <property type="entry name" value="Acetyl-CoA synthetase-like"/>
    <property type="match status" value="3"/>
</dbReference>
<dbReference type="InterPro" id="IPR045851">
    <property type="entry name" value="AMP-bd_C_sf"/>
</dbReference>
<dbReference type="NCBIfam" id="NF003417">
    <property type="entry name" value="PRK04813.1"/>
    <property type="match status" value="3"/>
</dbReference>
<dbReference type="PANTHER" id="PTHR45527">
    <property type="entry name" value="NONRIBOSOMAL PEPTIDE SYNTHETASE"/>
    <property type="match status" value="1"/>
</dbReference>
<dbReference type="PROSITE" id="PS52004">
    <property type="entry name" value="KS3_2"/>
    <property type="match status" value="1"/>
</dbReference>
<dbReference type="InterPro" id="IPR036736">
    <property type="entry name" value="ACP-like_sf"/>
</dbReference>
<dbReference type="STRING" id="29367.CLPUN_24970"/>
<dbReference type="Gene3D" id="3.30.70.250">
    <property type="entry name" value="Malonyl-CoA ACP transacylase, ACP-binding"/>
    <property type="match status" value="1"/>
</dbReference>
<gene>
    <name evidence="10" type="primary">grsB_3</name>
    <name evidence="10" type="ORF">CLPUN_24970</name>
</gene>
<dbReference type="Pfam" id="PF22621">
    <property type="entry name" value="CurL-like_PKS_C"/>
    <property type="match status" value="1"/>
</dbReference>
<dbReference type="Gene3D" id="2.30.38.10">
    <property type="entry name" value="Luciferase, Domain 3"/>
    <property type="match status" value="3"/>
</dbReference>
<proteinExistence type="inferred from homology"/>
<dbReference type="InterPro" id="IPR001242">
    <property type="entry name" value="Condensation_dom"/>
</dbReference>
<keyword evidence="4" id="KW-0597">Phosphoprotein</keyword>
<protein>
    <submittedName>
        <fullName evidence="10">Gramicidin S synthase 2</fullName>
    </submittedName>
</protein>
<dbReference type="SUPFAM" id="SSF52151">
    <property type="entry name" value="FabD/lysophospholipase-like"/>
    <property type="match status" value="1"/>
</dbReference>
<keyword evidence="11" id="KW-1185">Reference proteome</keyword>
<dbReference type="FunFam" id="3.30.300.30:FF:000010">
    <property type="entry name" value="Enterobactin synthetase component F"/>
    <property type="match status" value="1"/>
</dbReference>
<dbReference type="InterPro" id="IPR010071">
    <property type="entry name" value="AA_adenyl_dom"/>
</dbReference>
<evidence type="ECO:0000313" key="11">
    <source>
        <dbReference type="Proteomes" id="UP000190890"/>
    </source>
</evidence>
<comment type="caution">
    <text evidence="10">The sequence shown here is derived from an EMBL/GenBank/DDBJ whole genome shotgun (WGS) entry which is preliminary data.</text>
</comment>
<dbReference type="Pfam" id="PF13193">
    <property type="entry name" value="AMP-binding_C"/>
    <property type="match status" value="2"/>
</dbReference>